<gene>
    <name evidence="1" type="ORF">GLOINDRAFT_98140</name>
</gene>
<protein>
    <submittedName>
        <fullName evidence="1">Uncharacterized protein</fullName>
    </submittedName>
</protein>
<dbReference type="HOGENOM" id="CLU_1457828_0_0_1"/>
<proteinExistence type="predicted"/>
<reference evidence="1" key="1">
    <citation type="submission" date="2013-07" db="EMBL/GenBank/DDBJ databases">
        <title>The genome of an arbuscular mycorrhizal fungus provides insights into the evolution of the oldest plant symbiosis.</title>
        <authorList>
            <consortium name="DOE Joint Genome Institute"/>
            <person name="Tisserant E."/>
            <person name="Malbreil M."/>
            <person name="Kuo A."/>
            <person name="Kohler A."/>
            <person name="Symeonidi A."/>
            <person name="Balestrini R."/>
            <person name="Charron P."/>
            <person name="Duensing N."/>
            <person name="Frei-dit-Frey N."/>
            <person name="Gianinazzi-Pearson V."/>
            <person name="Gilbert B."/>
            <person name="Handa Y."/>
            <person name="Hijri M."/>
            <person name="Kaul R."/>
            <person name="Kawaguchi M."/>
            <person name="Krajinski F."/>
            <person name="Lammers P."/>
            <person name="Lapierre D."/>
            <person name="Masclaux F.G."/>
            <person name="Murat C."/>
            <person name="Morin E."/>
            <person name="Ndikumana S."/>
            <person name="Pagni M."/>
            <person name="Petitpierre D."/>
            <person name="Requena N."/>
            <person name="Rosikiewicz P."/>
            <person name="Riley R."/>
            <person name="Saito K."/>
            <person name="San Clemente H."/>
            <person name="Shapiro H."/>
            <person name="van Tuinen D."/>
            <person name="Becard G."/>
            <person name="Bonfante P."/>
            <person name="Paszkowski U."/>
            <person name="Shachar-Hill Y."/>
            <person name="Young J.P."/>
            <person name="Sanders I.R."/>
            <person name="Henrissat B."/>
            <person name="Rensing S.A."/>
            <person name="Grigoriev I.V."/>
            <person name="Corradi N."/>
            <person name="Roux C."/>
            <person name="Martin F."/>
        </authorList>
    </citation>
    <scope>NUCLEOTIDE SEQUENCE</scope>
    <source>
        <strain evidence="1">DAOM 197198</strain>
    </source>
</reference>
<accession>U9TZG2</accession>
<evidence type="ECO:0000313" key="1">
    <source>
        <dbReference type="EMBL" id="ESA08776.1"/>
    </source>
</evidence>
<organism evidence="1">
    <name type="scientific">Rhizophagus irregularis (strain DAOM 181602 / DAOM 197198 / MUCL 43194)</name>
    <name type="common">Arbuscular mycorrhizal fungus</name>
    <name type="synonym">Glomus intraradices</name>
    <dbReference type="NCBI Taxonomy" id="747089"/>
    <lineage>
        <taxon>Eukaryota</taxon>
        <taxon>Fungi</taxon>
        <taxon>Fungi incertae sedis</taxon>
        <taxon>Mucoromycota</taxon>
        <taxon>Glomeromycotina</taxon>
        <taxon>Glomeromycetes</taxon>
        <taxon>Glomerales</taxon>
        <taxon>Glomeraceae</taxon>
        <taxon>Rhizophagus</taxon>
    </lineage>
</organism>
<sequence>ADGARSEFNAQTKIMNSSSTYFTFDDPFYNMFHSDNLLQIIQAENISDMIRLFIYLFVLGELCDHILIEKLIIRDRTSVRSYVFDIDGTSLFHETIEYLRTWPSEDDFKEAIHIEYSEAISFAKYLQIDNRTAPSMQKLIHCDEHSSDDQNNLETVDDDEQCQNLAESIEPQMEIENIGTAALEVS</sequence>
<feature type="non-terminal residue" evidence="1">
    <location>
        <position position="1"/>
    </location>
</feature>
<dbReference type="EMBL" id="KI288825">
    <property type="protein sequence ID" value="ESA08776.1"/>
    <property type="molecule type" value="Genomic_DNA"/>
</dbReference>
<dbReference type="VEuPathDB" id="FungiDB:RhiirFUN_019140"/>
<name>U9TZG2_RHIID</name>
<dbReference type="AlphaFoldDB" id="U9TZG2"/>